<dbReference type="AlphaFoldDB" id="U5QMH0"/>
<evidence type="ECO:0000256" key="1">
    <source>
        <dbReference type="SAM" id="MobiDB-lite"/>
    </source>
</evidence>
<dbReference type="Proteomes" id="UP000017396">
    <property type="component" value="Chromosome"/>
</dbReference>
<dbReference type="EMBL" id="CP003587">
    <property type="protein sequence ID" value="AGY60093.1"/>
    <property type="molecule type" value="Genomic_DNA"/>
</dbReference>
<proteinExistence type="predicted"/>
<sequence length="56" mass="5958">MDPFSWFWLAVAVLSATGIALVALNLLLPARGSDFPDKSLAEPPSASDSADRSRLL</sequence>
<dbReference type="KEGG" id="glj:GKIL_3847"/>
<evidence type="ECO:0000313" key="4">
    <source>
        <dbReference type="Proteomes" id="UP000017396"/>
    </source>
</evidence>
<gene>
    <name evidence="3" type="ORF">GKIL_3847</name>
</gene>
<keyword evidence="2" id="KW-0472">Membrane</keyword>
<accession>U5QMH0</accession>
<protein>
    <submittedName>
        <fullName evidence="3">Uncharacterized protein</fullName>
    </submittedName>
</protein>
<keyword evidence="2" id="KW-0812">Transmembrane</keyword>
<dbReference type="STRING" id="1183438.GKIL_3847"/>
<evidence type="ECO:0000313" key="3">
    <source>
        <dbReference type="EMBL" id="AGY60093.1"/>
    </source>
</evidence>
<name>U5QMH0_GLOK1</name>
<feature type="transmembrane region" description="Helical" evidence="2">
    <location>
        <begin position="6"/>
        <end position="28"/>
    </location>
</feature>
<organism evidence="3 4">
    <name type="scientific">Gloeobacter kilaueensis (strain ATCC BAA-2537 / CCAP 1431/1 / ULC 316 / JS1)</name>
    <dbReference type="NCBI Taxonomy" id="1183438"/>
    <lineage>
        <taxon>Bacteria</taxon>
        <taxon>Bacillati</taxon>
        <taxon>Cyanobacteriota</taxon>
        <taxon>Cyanophyceae</taxon>
        <taxon>Gloeobacterales</taxon>
        <taxon>Gloeobacteraceae</taxon>
        <taxon>Gloeobacter</taxon>
    </lineage>
</organism>
<keyword evidence="2" id="KW-1133">Transmembrane helix</keyword>
<dbReference type="RefSeq" id="WP_023175416.1">
    <property type="nucleotide sequence ID" value="NC_022600.1"/>
</dbReference>
<dbReference type="HOGENOM" id="CLU_3007864_0_0_3"/>
<keyword evidence="4" id="KW-1185">Reference proteome</keyword>
<evidence type="ECO:0000256" key="2">
    <source>
        <dbReference type="SAM" id="Phobius"/>
    </source>
</evidence>
<reference evidence="3 4" key="1">
    <citation type="journal article" date="2013" name="PLoS ONE">
        <title>Cultivation and Complete Genome Sequencing of Gloeobacter kilaueensis sp. nov., from a Lava Cave in Kilauea Caldera, Hawai'i.</title>
        <authorList>
            <person name="Saw J.H."/>
            <person name="Schatz M."/>
            <person name="Brown M.V."/>
            <person name="Kunkel D.D."/>
            <person name="Foster J.S."/>
            <person name="Shick H."/>
            <person name="Christensen S."/>
            <person name="Hou S."/>
            <person name="Wan X."/>
            <person name="Donachie S.P."/>
        </authorList>
    </citation>
    <scope>NUCLEOTIDE SEQUENCE [LARGE SCALE GENOMIC DNA]</scope>
    <source>
        <strain evidence="4">JS</strain>
    </source>
</reference>
<feature type="region of interest" description="Disordered" evidence="1">
    <location>
        <begin position="34"/>
        <end position="56"/>
    </location>
</feature>